<dbReference type="InterPro" id="IPR001789">
    <property type="entry name" value="Sig_transdc_resp-reg_receiver"/>
</dbReference>
<accession>A0A518H8Q4</accession>
<feature type="domain" description="Response regulatory" evidence="4">
    <location>
        <begin position="121"/>
        <end position="238"/>
    </location>
</feature>
<protein>
    <submittedName>
        <fullName evidence="5">Transcriptional regulatory protein YycF</fullName>
    </submittedName>
</protein>
<dbReference type="Pfam" id="PF12728">
    <property type="entry name" value="HTH_17"/>
    <property type="match status" value="1"/>
</dbReference>
<sequence length="246" mass="27076">MEGLGVVTAGGSDFREESRAPGEGIGPDRTGCPAGPVEPEQGPGARVKGAYPTMKTVFTTGEAAKICKVSQQTIIRCFDSGQLKGFRVPGSRFRRIPRDALYRFMRENNIPTDALESGRRKILVVDDEPEVVQIIKDALLADGRFEVKDVDNGFGAGMMAKEYHPDLMVLDIMLPDINGKAVCELVRRDPSMSDIKIFCISGMIEEDKIDDLKESGADDFMSKPLDVDELIRRICKHLDLEMPATP</sequence>
<feature type="modified residue" description="4-aspartylphosphate" evidence="2">
    <location>
        <position position="171"/>
    </location>
</feature>
<gene>
    <name evidence="5" type="primary">yycF_2</name>
    <name evidence="5" type="ORF">ElP_51560</name>
</gene>
<evidence type="ECO:0000313" key="5">
    <source>
        <dbReference type="EMBL" id="QDV37223.1"/>
    </source>
</evidence>
<keyword evidence="6" id="KW-1185">Reference proteome</keyword>
<evidence type="ECO:0000256" key="3">
    <source>
        <dbReference type="SAM" id="MobiDB-lite"/>
    </source>
</evidence>
<dbReference type="GO" id="GO:0000160">
    <property type="term" value="P:phosphorelay signal transduction system"/>
    <property type="evidence" value="ECO:0007669"/>
    <property type="project" value="InterPro"/>
</dbReference>
<dbReference type="SUPFAM" id="SSF46955">
    <property type="entry name" value="Putative DNA-binding domain"/>
    <property type="match status" value="1"/>
</dbReference>
<dbReference type="SUPFAM" id="SSF52172">
    <property type="entry name" value="CheY-like"/>
    <property type="match status" value="1"/>
</dbReference>
<evidence type="ECO:0000256" key="2">
    <source>
        <dbReference type="PROSITE-ProRule" id="PRU00169"/>
    </source>
</evidence>
<dbReference type="InterPro" id="IPR011006">
    <property type="entry name" value="CheY-like_superfamily"/>
</dbReference>
<reference evidence="5 6" key="1">
    <citation type="submission" date="2019-02" db="EMBL/GenBank/DDBJ databases">
        <title>Deep-cultivation of Planctomycetes and their phenomic and genomic characterization uncovers novel biology.</title>
        <authorList>
            <person name="Wiegand S."/>
            <person name="Jogler M."/>
            <person name="Boedeker C."/>
            <person name="Pinto D."/>
            <person name="Vollmers J."/>
            <person name="Rivas-Marin E."/>
            <person name="Kohn T."/>
            <person name="Peeters S.H."/>
            <person name="Heuer A."/>
            <person name="Rast P."/>
            <person name="Oberbeckmann S."/>
            <person name="Bunk B."/>
            <person name="Jeske O."/>
            <person name="Meyerdierks A."/>
            <person name="Storesund J.E."/>
            <person name="Kallscheuer N."/>
            <person name="Luecker S."/>
            <person name="Lage O.M."/>
            <person name="Pohl T."/>
            <person name="Merkel B.J."/>
            <person name="Hornburger P."/>
            <person name="Mueller R.-W."/>
            <person name="Bruemmer F."/>
            <person name="Labrenz M."/>
            <person name="Spormann A.M."/>
            <person name="Op den Camp H."/>
            <person name="Overmann J."/>
            <person name="Amann R."/>
            <person name="Jetten M.S.M."/>
            <person name="Mascher T."/>
            <person name="Medema M.H."/>
            <person name="Devos D.P."/>
            <person name="Kaster A.-K."/>
            <person name="Ovreas L."/>
            <person name="Rohde M."/>
            <person name="Galperin M.Y."/>
            <person name="Jogler C."/>
        </authorList>
    </citation>
    <scope>NUCLEOTIDE SEQUENCE [LARGE SCALE GENOMIC DNA]</scope>
    <source>
        <strain evidence="5 6">ElP</strain>
    </source>
</reference>
<dbReference type="SMART" id="SM00448">
    <property type="entry name" value="REC"/>
    <property type="match status" value="1"/>
</dbReference>
<dbReference type="InterPro" id="IPR050595">
    <property type="entry name" value="Bact_response_regulator"/>
</dbReference>
<keyword evidence="1 2" id="KW-0597">Phosphoprotein</keyword>
<dbReference type="InterPro" id="IPR009061">
    <property type="entry name" value="DNA-bd_dom_put_sf"/>
</dbReference>
<evidence type="ECO:0000313" key="6">
    <source>
        <dbReference type="Proteomes" id="UP000317835"/>
    </source>
</evidence>
<dbReference type="CDD" id="cd17574">
    <property type="entry name" value="REC_OmpR"/>
    <property type="match status" value="1"/>
</dbReference>
<dbReference type="Proteomes" id="UP000317835">
    <property type="component" value="Chromosome"/>
</dbReference>
<dbReference type="Pfam" id="PF00072">
    <property type="entry name" value="Response_reg"/>
    <property type="match status" value="1"/>
</dbReference>
<dbReference type="EMBL" id="CP036426">
    <property type="protein sequence ID" value="QDV37223.1"/>
    <property type="molecule type" value="Genomic_DNA"/>
</dbReference>
<proteinExistence type="predicted"/>
<dbReference type="AlphaFoldDB" id="A0A518H8Q4"/>
<name>A0A518H8Q4_9BACT</name>
<evidence type="ECO:0000259" key="4">
    <source>
        <dbReference type="PROSITE" id="PS50110"/>
    </source>
</evidence>
<dbReference type="InterPro" id="IPR041657">
    <property type="entry name" value="HTH_17"/>
</dbReference>
<dbReference type="Gene3D" id="3.40.50.2300">
    <property type="match status" value="1"/>
</dbReference>
<dbReference type="PANTHER" id="PTHR44591">
    <property type="entry name" value="STRESS RESPONSE REGULATOR PROTEIN 1"/>
    <property type="match status" value="1"/>
</dbReference>
<dbReference type="PROSITE" id="PS50110">
    <property type="entry name" value="RESPONSE_REGULATORY"/>
    <property type="match status" value="1"/>
</dbReference>
<feature type="region of interest" description="Disordered" evidence="3">
    <location>
        <begin position="1"/>
        <end position="46"/>
    </location>
</feature>
<evidence type="ECO:0000256" key="1">
    <source>
        <dbReference type="ARBA" id="ARBA00022553"/>
    </source>
</evidence>
<dbReference type="PANTHER" id="PTHR44591:SF3">
    <property type="entry name" value="RESPONSE REGULATORY DOMAIN-CONTAINING PROTEIN"/>
    <property type="match status" value="1"/>
</dbReference>
<dbReference type="KEGG" id="tpla:ElP_51560"/>
<organism evidence="5 6">
    <name type="scientific">Tautonia plasticadhaerens</name>
    <dbReference type="NCBI Taxonomy" id="2527974"/>
    <lineage>
        <taxon>Bacteria</taxon>
        <taxon>Pseudomonadati</taxon>
        <taxon>Planctomycetota</taxon>
        <taxon>Planctomycetia</taxon>
        <taxon>Isosphaerales</taxon>
        <taxon>Isosphaeraceae</taxon>
        <taxon>Tautonia</taxon>
    </lineage>
</organism>